<evidence type="ECO:0008006" key="3">
    <source>
        <dbReference type="Google" id="ProtNLM"/>
    </source>
</evidence>
<dbReference type="Proteomes" id="UP001304650">
    <property type="component" value="Chromosome"/>
</dbReference>
<dbReference type="SUPFAM" id="SSF51126">
    <property type="entry name" value="Pectin lyase-like"/>
    <property type="match status" value="2"/>
</dbReference>
<dbReference type="InterPro" id="IPR011050">
    <property type="entry name" value="Pectin_lyase_fold/virulence"/>
</dbReference>
<dbReference type="AlphaFoldDB" id="A0AA96LLS4"/>
<accession>A0AA96LLS4</accession>
<name>A0AA96LLS4_9BACL</name>
<dbReference type="KEGG" id="proo:MJB10_20585"/>
<dbReference type="InterPro" id="IPR012334">
    <property type="entry name" value="Pectin_lyas_fold"/>
</dbReference>
<dbReference type="Gene3D" id="2.160.20.10">
    <property type="entry name" value="Single-stranded right-handed beta-helix, Pectin lyase-like"/>
    <property type="match status" value="2"/>
</dbReference>
<evidence type="ECO:0000313" key="1">
    <source>
        <dbReference type="EMBL" id="WNR43482.1"/>
    </source>
</evidence>
<protein>
    <recommendedName>
        <fullName evidence="3">Right handed beta helix domain-containing protein</fullName>
    </recommendedName>
</protein>
<dbReference type="EMBL" id="CP130319">
    <property type="protein sequence ID" value="WNR43482.1"/>
    <property type="molecule type" value="Genomic_DNA"/>
</dbReference>
<sequence>MIYHVSPLGDDLQGNGTAVKPWNSVAYAATQVAAGHTIRIEEGVYREFMSINLGVGVNLVGAGPDKTVLQADFPHAFLIRLISSSNEDGNQRISGFTIDGMNKQLQGGIIVSGVNHVTLHDVDFVRCRMTGSLFTDNYRRLQKRGGEPKRYITGSNIHNCRYINSSGIGDRYVDGTKCGLAGNLMIAGLDGADIHHITIEDLGSPEDENGYGIKFWQDGYLKNVKIHDSFIRVKEYEDYWGANFSVELWNIGPGCEIYNIDCNTTLSLGTLEDAFQAKHTHDCNLKVHDCRVVSERLGGIPQTAVETGASGTEVYNCYFENFCGGVGFWHSHQEVCRNFYIHDNVFVIPESIHGVRNERVQGLHAPWGMFFMLVGNYEHVRVTNNIFKGYGMGIRIGNVGERTVDGFKHRDVVISGNRFIDTQEYLLRIDSNDNDLISTDWYKKCLEQFVVEDNVSNRDVPWTYSSMPEIQARFDQLIMFKNNTIQHDLLASKLP</sequence>
<organism evidence="1 2">
    <name type="scientific">Paenibacillus roseopurpureus</name>
    <dbReference type="NCBI Taxonomy" id="2918901"/>
    <lineage>
        <taxon>Bacteria</taxon>
        <taxon>Bacillati</taxon>
        <taxon>Bacillota</taxon>
        <taxon>Bacilli</taxon>
        <taxon>Bacillales</taxon>
        <taxon>Paenibacillaceae</taxon>
        <taxon>Paenibacillus</taxon>
    </lineage>
</organism>
<evidence type="ECO:0000313" key="2">
    <source>
        <dbReference type="Proteomes" id="UP001304650"/>
    </source>
</evidence>
<dbReference type="RefSeq" id="WP_314797793.1">
    <property type="nucleotide sequence ID" value="NZ_CP130319.1"/>
</dbReference>
<proteinExistence type="predicted"/>
<reference evidence="1" key="1">
    <citation type="submission" date="2022-02" db="EMBL/GenBank/DDBJ databases">
        <title>Paenibacillus sp. MBLB1832 Whole Genome Shotgun Sequencing.</title>
        <authorList>
            <person name="Hwang C.Y."/>
            <person name="Cho E.-S."/>
            <person name="Seo M.-J."/>
        </authorList>
    </citation>
    <scope>NUCLEOTIDE SEQUENCE</scope>
    <source>
        <strain evidence="1">MBLB1832</strain>
    </source>
</reference>
<keyword evidence="2" id="KW-1185">Reference proteome</keyword>
<gene>
    <name evidence="1" type="ORF">MJB10_20585</name>
</gene>